<accession>A0AAV4RQM1</accession>
<organism evidence="1 2">
    <name type="scientific">Caerostris extrusa</name>
    <name type="common">Bark spider</name>
    <name type="synonym">Caerostris bankana</name>
    <dbReference type="NCBI Taxonomy" id="172846"/>
    <lineage>
        <taxon>Eukaryota</taxon>
        <taxon>Metazoa</taxon>
        <taxon>Ecdysozoa</taxon>
        <taxon>Arthropoda</taxon>
        <taxon>Chelicerata</taxon>
        <taxon>Arachnida</taxon>
        <taxon>Araneae</taxon>
        <taxon>Araneomorphae</taxon>
        <taxon>Entelegynae</taxon>
        <taxon>Araneoidea</taxon>
        <taxon>Araneidae</taxon>
        <taxon>Caerostris</taxon>
    </lineage>
</organism>
<gene>
    <name evidence="1" type="ORF">CEXT_532001</name>
</gene>
<evidence type="ECO:0000313" key="1">
    <source>
        <dbReference type="EMBL" id="GIY23429.1"/>
    </source>
</evidence>
<dbReference type="AlphaFoldDB" id="A0AAV4RQM1"/>
<reference evidence="1 2" key="1">
    <citation type="submission" date="2021-06" db="EMBL/GenBank/DDBJ databases">
        <title>Caerostris extrusa draft genome.</title>
        <authorList>
            <person name="Kono N."/>
            <person name="Arakawa K."/>
        </authorList>
    </citation>
    <scope>NUCLEOTIDE SEQUENCE [LARGE SCALE GENOMIC DNA]</scope>
</reference>
<protein>
    <submittedName>
        <fullName evidence="1">Uncharacterized protein</fullName>
    </submittedName>
</protein>
<dbReference type="Proteomes" id="UP001054945">
    <property type="component" value="Unassembled WGS sequence"/>
</dbReference>
<sequence>MPSKRMRTLDGLIHCLSYFWGFVLPPRAISKRLATLWHHFTAAFRYPLLRSDVSTITDTNPYLGPHPAITRKDKTFIITVNTKNPTVSVDRLKLAFILSDNTTVCADDKEMTSSITHDLFRLE</sequence>
<name>A0AAV4RQM1_CAEEX</name>
<evidence type="ECO:0000313" key="2">
    <source>
        <dbReference type="Proteomes" id="UP001054945"/>
    </source>
</evidence>
<comment type="caution">
    <text evidence="1">The sequence shown here is derived from an EMBL/GenBank/DDBJ whole genome shotgun (WGS) entry which is preliminary data.</text>
</comment>
<keyword evidence="2" id="KW-1185">Reference proteome</keyword>
<dbReference type="EMBL" id="BPLR01008272">
    <property type="protein sequence ID" value="GIY23429.1"/>
    <property type="molecule type" value="Genomic_DNA"/>
</dbReference>
<proteinExistence type="predicted"/>